<sequence>MHLETLHMHRLTPGKHGLHIHQAGDLREGCEKLGGHFNPYLVSSVQITIYLYKIQNIIFSFKIHHGGPRSSVRHIGDLGNVDAKEDGVGEIVAIDPLMSLSGGPRGIVGRALVVSENEDDLGQAGNANSLVDGNAGKPVACGIIAYIR</sequence>
<gene>
    <name evidence="8" type="ORF">D910_12240</name>
</gene>
<dbReference type="AlphaFoldDB" id="U4UR38"/>
<evidence type="ECO:0000256" key="2">
    <source>
        <dbReference type="ARBA" id="ARBA00022723"/>
    </source>
</evidence>
<organism evidence="8 9">
    <name type="scientific">Dendroctonus ponderosae</name>
    <name type="common">Mountain pine beetle</name>
    <dbReference type="NCBI Taxonomy" id="77166"/>
    <lineage>
        <taxon>Eukaryota</taxon>
        <taxon>Metazoa</taxon>
        <taxon>Ecdysozoa</taxon>
        <taxon>Arthropoda</taxon>
        <taxon>Hexapoda</taxon>
        <taxon>Insecta</taxon>
        <taxon>Pterygota</taxon>
        <taxon>Neoptera</taxon>
        <taxon>Endopterygota</taxon>
        <taxon>Coleoptera</taxon>
        <taxon>Polyphaga</taxon>
        <taxon>Cucujiformia</taxon>
        <taxon>Curculionidae</taxon>
        <taxon>Scolytinae</taxon>
        <taxon>Dendroctonus</taxon>
    </lineage>
</organism>
<evidence type="ECO:0000256" key="1">
    <source>
        <dbReference type="ARBA" id="ARBA00012682"/>
    </source>
</evidence>
<dbReference type="InterPro" id="IPR001424">
    <property type="entry name" value="SOD_Cu_Zn_dom"/>
</dbReference>
<comment type="catalytic activity">
    <reaction evidence="6">
        <text>2 superoxide + 2 H(+) = H2O2 + O2</text>
        <dbReference type="Rhea" id="RHEA:20696"/>
        <dbReference type="ChEBI" id="CHEBI:15378"/>
        <dbReference type="ChEBI" id="CHEBI:15379"/>
        <dbReference type="ChEBI" id="CHEBI:16240"/>
        <dbReference type="ChEBI" id="CHEBI:18421"/>
        <dbReference type="EC" id="1.15.1.1"/>
    </reaction>
</comment>
<keyword evidence="4" id="KW-0049">Antioxidant</keyword>
<accession>U4UR38</accession>
<dbReference type="InterPro" id="IPR024134">
    <property type="entry name" value="SOD_Cu/Zn_/chaperone"/>
</dbReference>
<dbReference type="OrthoDB" id="2015551at2759"/>
<evidence type="ECO:0000313" key="9">
    <source>
        <dbReference type="Proteomes" id="UP000030742"/>
    </source>
</evidence>
<dbReference type="GO" id="GO:0005507">
    <property type="term" value="F:copper ion binding"/>
    <property type="evidence" value="ECO:0007669"/>
    <property type="project" value="InterPro"/>
</dbReference>
<evidence type="ECO:0000313" key="8">
    <source>
        <dbReference type="EMBL" id="ERL94968.1"/>
    </source>
</evidence>
<dbReference type="CDD" id="cd00305">
    <property type="entry name" value="Cu-Zn_Superoxide_Dismutase"/>
    <property type="match status" value="1"/>
</dbReference>
<evidence type="ECO:0000256" key="4">
    <source>
        <dbReference type="ARBA" id="ARBA00022862"/>
    </source>
</evidence>
<name>U4UR38_DENPD</name>
<dbReference type="Gene3D" id="2.60.40.200">
    <property type="entry name" value="Superoxide dismutase, copper/zinc binding domain"/>
    <property type="match status" value="1"/>
</dbReference>
<dbReference type="SUPFAM" id="SSF49329">
    <property type="entry name" value="Cu,Zn superoxide dismutase-like"/>
    <property type="match status" value="1"/>
</dbReference>
<keyword evidence="3" id="KW-0862">Zinc</keyword>
<dbReference type="EC" id="1.15.1.1" evidence="1"/>
<feature type="domain" description="Superoxide dismutase copper/zinc binding" evidence="7">
    <location>
        <begin position="6"/>
        <end position="144"/>
    </location>
</feature>
<proteinExistence type="predicted"/>
<evidence type="ECO:0000259" key="7">
    <source>
        <dbReference type="Pfam" id="PF00080"/>
    </source>
</evidence>
<evidence type="ECO:0000256" key="6">
    <source>
        <dbReference type="ARBA" id="ARBA00049204"/>
    </source>
</evidence>
<evidence type="ECO:0000256" key="3">
    <source>
        <dbReference type="ARBA" id="ARBA00022833"/>
    </source>
</evidence>
<reference evidence="8 9" key="1">
    <citation type="journal article" date="2013" name="Genome Biol.">
        <title>Draft genome of the mountain pine beetle, Dendroctonus ponderosae Hopkins, a major forest pest.</title>
        <authorList>
            <person name="Keeling C.I."/>
            <person name="Yuen M.M."/>
            <person name="Liao N.Y."/>
            <person name="Docking T.R."/>
            <person name="Chan S.K."/>
            <person name="Taylor G.A."/>
            <person name="Palmquist D.L."/>
            <person name="Jackman S.D."/>
            <person name="Nguyen A."/>
            <person name="Li M."/>
            <person name="Henderson H."/>
            <person name="Janes J.K."/>
            <person name="Zhao Y."/>
            <person name="Pandoh P."/>
            <person name="Moore R."/>
            <person name="Sperling F.A."/>
            <person name="Huber D.P."/>
            <person name="Birol I."/>
            <person name="Jones S.J."/>
            <person name="Bohlmann J."/>
        </authorList>
    </citation>
    <scope>NUCLEOTIDE SEQUENCE</scope>
</reference>
<evidence type="ECO:0000256" key="5">
    <source>
        <dbReference type="ARBA" id="ARBA00023002"/>
    </source>
</evidence>
<dbReference type="STRING" id="77166.U4UR38"/>
<dbReference type="Pfam" id="PF00080">
    <property type="entry name" value="Sod_Cu"/>
    <property type="match status" value="1"/>
</dbReference>
<dbReference type="PANTHER" id="PTHR10003">
    <property type="entry name" value="SUPEROXIDE DISMUTASE CU-ZN -RELATED"/>
    <property type="match status" value="1"/>
</dbReference>
<protein>
    <recommendedName>
        <fullName evidence="1">superoxide dismutase</fullName>
        <ecNumber evidence="1">1.15.1.1</ecNumber>
    </recommendedName>
</protein>
<keyword evidence="2" id="KW-0479">Metal-binding</keyword>
<dbReference type="Proteomes" id="UP000030742">
    <property type="component" value="Unassembled WGS sequence"/>
</dbReference>
<keyword evidence="5" id="KW-0560">Oxidoreductase</keyword>
<dbReference type="EMBL" id="KB632402">
    <property type="protein sequence ID" value="ERL94968.1"/>
    <property type="molecule type" value="Genomic_DNA"/>
</dbReference>
<dbReference type="InterPro" id="IPR036423">
    <property type="entry name" value="SOD-like_Cu/Zn_dom_sf"/>
</dbReference>
<dbReference type="GO" id="GO:0004784">
    <property type="term" value="F:superoxide dismutase activity"/>
    <property type="evidence" value="ECO:0007669"/>
    <property type="project" value="UniProtKB-EC"/>
</dbReference>